<protein>
    <submittedName>
        <fullName evidence="1">Uncharacterized protein</fullName>
    </submittedName>
</protein>
<keyword evidence="2" id="KW-1185">Reference proteome</keyword>
<dbReference type="Proteomes" id="UP000784294">
    <property type="component" value="Unassembled WGS sequence"/>
</dbReference>
<organism evidence="1 2">
    <name type="scientific">Protopolystoma xenopodis</name>
    <dbReference type="NCBI Taxonomy" id="117903"/>
    <lineage>
        <taxon>Eukaryota</taxon>
        <taxon>Metazoa</taxon>
        <taxon>Spiralia</taxon>
        <taxon>Lophotrochozoa</taxon>
        <taxon>Platyhelminthes</taxon>
        <taxon>Monogenea</taxon>
        <taxon>Polyopisthocotylea</taxon>
        <taxon>Polystomatidea</taxon>
        <taxon>Polystomatidae</taxon>
        <taxon>Protopolystoma</taxon>
    </lineage>
</organism>
<gene>
    <name evidence="1" type="ORF">PXEA_LOCUS1940</name>
</gene>
<sequence>MHYFDAVHDGYKDKEDDKCNLNYAGVVGNYDYGCKKTQIMSGSLLPAWDSYFIREDHIFWSELATRFSFIIEPKDYYDLNLTASTLQPEW</sequence>
<dbReference type="EMBL" id="CAAALY010004130">
    <property type="protein sequence ID" value="VEL08500.1"/>
    <property type="molecule type" value="Genomic_DNA"/>
</dbReference>
<proteinExistence type="predicted"/>
<evidence type="ECO:0000313" key="1">
    <source>
        <dbReference type="EMBL" id="VEL08500.1"/>
    </source>
</evidence>
<evidence type="ECO:0000313" key="2">
    <source>
        <dbReference type="Proteomes" id="UP000784294"/>
    </source>
</evidence>
<comment type="caution">
    <text evidence="1">The sequence shown here is derived from an EMBL/GenBank/DDBJ whole genome shotgun (WGS) entry which is preliminary data.</text>
</comment>
<name>A0A448WCL0_9PLAT</name>
<reference evidence="1" key="1">
    <citation type="submission" date="2018-11" db="EMBL/GenBank/DDBJ databases">
        <authorList>
            <consortium name="Pathogen Informatics"/>
        </authorList>
    </citation>
    <scope>NUCLEOTIDE SEQUENCE</scope>
</reference>
<accession>A0A448WCL0</accession>
<dbReference type="AlphaFoldDB" id="A0A448WCL0"/>